<gene>
    <name evidence="5" type="ORF">SAMN05421640_2913</name>
</gene>
<keyword evidence="6" id="KW-1185">Reference proteome</keyword>
<organism evidence="5 6">
    <name type="scientific">Ekhidna lutea</name>
    <dbReference type="NCBI Taxonomy" id="447679"/>
    <lineage>
        <taxon>Bacteria</taxon>
        <taxon>Pseudomonadati</taxon>
        <taxon>Bacteroidota</taxon>
        <taxon>Cytophagia</taxon>
        <taxon>Cytophagales</taxon>
        <taxon>Reichenbachiellaceae</taxon>
        <taxon>Ekhidna</taxon>
    </lineage>
</organism>
<keyword evidence="3" id="KW-0012">Acyltransferase</keyword>
<dbReference type="SMART" id="SM00563">
    <property type="entry name" value="PlsC"/>
    <property type="match status" value="1"/>
</dbReference>
<dbReference type="Proteomes" id="UP000198393">
    <property type="component" value="Unassembled WGS sequence"/>
</dbReference>
<dbReference type="PANTHER" id="PTHR10434">
    <property type="entry name" value="1-ACYL-SN-GLYCEROL-3-PHOSPHATE ACYLTRANSFERASE"/>
    <property type="match status" value="1"/>
</dbReference>
<evidence type="ECO:0000313" key="5">
    <source>
        <dbReference type="EMBL" id="SNT24458.1"/>
    </source>
</evidence>
<evidence type="ECO:0000259" key="4">
    <source>
        <dbReference type="SMART" id="SM00563"/>
    </source>
</evidence>
<proteinExistence type="predicted"/>
<evidence type="ECO:0000256" key="2">
    <source>
        <dbReference type="ARBA" id="ARBA00022679"/>
    </source>
</evidence>
<evidence type="ECO:0000256" key="3">
    <source>
        <dbReference type="ARBA" id="ARBA00023315"/>
    </source>
</evidence>
<dbReference type="InterPro" id="IPR002123">
    <property type="entry name" value="Plipid/glycerol_acylTrfase"/>
</dbReference>
<dbReference type="SUPFAM" id="SSF69593">
    <property type="entry name" value="Glycerol-3-phosphate (1)-acyltransferase"/>
    <property type="match status" value="1"/>
</dbReference>
<name>A0A239L3F8_EKHLU</name>
<sequence>MAKKNVFGQSIWFKKKIFQTVGRLVRWYLLRPNKVVVSGSKILTEIPDMNVLFVANHQTIFTDVIAMFHAMFAALNGQVDSIEDWSYLKNPKVNVYYVAARETMEKGFLAKILALAGAVTVDRTWRKGDEMIKREVNPDDTKSIGMAIKDGWVVTFPQGTTRKGAPVRKGTAHIIKQHKPVVIPVRVDGFREAFDKTGIKRIKKGVTLSIKFGDPLDIDYENDSVEELVKKIGVAIGEDHSTTAS</sequence>
<dbReference type="CDD" id="cd07989">
    <property type="entry name" value="LPLAT_AGPAT-like"/>
    <property type="match status" value="1"/>
</dbReference>
<comment type="pathway">
    <text evidence="1">Lipid metabolism.</text>
</comment>
<reference evidence="5 6" key="1">
    <citation type="submission" date="2017-06" db="EMBL/GenBank/DDBJ databases">
        <authorList>
            <person name="Kim H.J."/>
            <person name="Triplett B.A."/>
        </authorList>
    </citation>
    <scope>NUCLEOTIDE SEQUENCE [LARGE SCALE GENOMIC DNA]</scope>
    <source>
        <strain evidence="5 6">DSM 19307</strain>
    </source>
</reference>
<evidence type="ECO:0000256" key="1">
    <source>
        <dbReference type="ARBA" id="ARBA00005189"/>
    </source>
</evidence>
<dbReference type="RefSeq" id="WP_089357610.1">
    <property type="nucleotide sequence ID" value="NZ_FZPD01000005.1"/>
</dbReference>
<dbReference type="OrthoDB" id="1450572at2"/>
<dbReference type="AlphaFoldDB" id="A0A239L3F8"/>
<dbReference type="GO" id="GO:0003841">
    <property type="term" value="F:1-acylglycerol-3-phosphate O-acyltransferase activity"/>
    <property type="evidence" value="ECO:0007669"/>
    <property type="project" value="TreeGrafter"/>
</dbReference>
<dbReference type="PANTHER" id="PTHR10434:SF11">
    <property type="entry name" value="1-ACYL-SN-GLYCEROL-3-PHOSPHATE ACYLTRANSFERASE"/>
    <property type="match status" value="1"/>
</dbReference>
<protein>
    <recommendedName>
        <fullName evidence="4">Phospholipid/glycerol acyltransferase domain-containing protein</fullName>
    </recommendedName>
</protein>
<accession>A0A239L3F8</accession>
<dbReference type="EMBL" id="FZPD01000005">
    <property type="protein sequence ID" value="SNT24458.1"/>
    <property type="molecule type" value="Genomic_DNA"/>
</dbReference>
<feature type="domain" description="Phospholipid/glycerol acyltransferase" evidence="4">
    <location>
        <begin position="51"/>
        <end position="190"/>
    </location>
</feature>
<evidence type="ECO:0000313" key="6">
    <source>
        <dbReference type="Proteomes" id="UP000198393"/>
    </source>
</evidence>
<keyword evidence="2" id="KW-0808">Transferase</keyword>
<dbReference type="GO" id="GO:0006654">
    <property type="term" value="P:phosphatidic acid biosynthetic process"/>
    <property type="evidence" value="ECO:0007669"/>
    <property type="project" value="TreeGrafter"/>
</dbReference>
<dbReference type="Pfam" id="PF01553">
    <property type="entry name" value="Acyltransferase"/>
    <property type="match status" value="1"/>
</dbReference>